<dbReference type="AlphaFoldDB" id="A0A4V2V7Y2"/>
<protein>
    <submittedName>
        <fullName evidence="1">Uncharacterized protein</fullName>
    </submittedName>
</protein>
<evidence type="ECO:0000313" key="2">
    <source>
        <dbReference type="Proteomes" id="UP000294576"/>
    </source>
</evidence>
<name>A0A4V2V7Y2_RHISU</name>
<dbReference type="Proteomes" id="UP000294576">
    <property type="component" value="Unassembled WGS sequence"/>
</dbReference>
<organism evidence="1 2">
    <name type="scientific">Rhizobium sullae</name>
    <name type="common">Rhizobium hedysari</name>
    <dbReference type="NCBI Taxonomy" id="50338"/>
    <lineage>
        <taxon>Bacteria</taxon>
        <taxon>Pseudomonadati</taxon>
        <taxon>Pseudomonadota</taxon>
        <taxon>Alphaproteobacteria</taxon>
        <taxon>Hyphomicrobiales</taxon>
        <taxon>Rhizobiaceae</taxon>
        <taxon>Rhizobium/Agrobacterium group</taxon>
        <taxon>Rhizobium</taxon>
    </lineage>
</organism>
<accession>A0A4V2V7Y2</accession>
<sequence length="81" mass="8406">MASLPLWRVTKFRKQITLLNGVGMRKTDEISPDVHRDLVAAGSAIGCHGASWAAHSINSRSSRAATVCHASSASSASSAAS</sequence>
<dbReference type="EMBL" id="SMBH01000029">
    <property type="protein sequence ID" value="TCU07566.1"/>
    <property type="molecule type" value="Genomic_DNA"/>
</dbReference>
<gene>
    <name evidence="1" type="ORF">EV132_1299</name>
</gene>
<proteinExistence type="predicted"/>
<evidence type="ECO:0000313" key="1">
    <source>
        <dbReference type="EMBL" id="TCU07566.1"/>
    </source>
</evidence>
<reference evidence="1 2" key="1">
    <citation type="submission" date="2019-03" db="EMBL/GenBank/DDBJ databases">
        <title>Genomic Encyclopedia of Type Strains, Phase IV (KMG-V): Genome sequencing to study the core and pangenomes of soil and plant-associated prokaryotes.</title>
        <authorList>
            <person name="Whitman W."/>
        </authorList>
    </citation>
    <scope>NUCLEOTIDE SEQUENCE [LARGE SCALE GENOMIC DNA]</scope>
    <source>
        <strain evidence="1 2">Hc14</strain>
    </source>
</reference>
<comment type="caution">
    <text evidence="1">The sequence shown here is derived from an EMBL/GenBank/DDBJ whole genome shotgun (WGS) entry which is preliminary data.</text>
</comment>